<accession>A0A1B4VAZ5</accession>
<name>A0A1B4VAZ5_9GAMM</name>
<protein>
    <submittedName>
        <fullName evidence="1">Uncharacterized protein</fullName>
    </submittedName>
</protein>
<dbReference type="EMBL" id="AP014936">
    <property type="protein sequence ID" value="BAU49104.1"/>
    <property type="molecule type" value="Genomic_DNA"/>
</dbReference>
<evidence type="ECO:0000313" key="2">
    <source>
        <dbReference type="Proteomes" id="UP000218899"/>
    </source>
</evidence>
<evidence type="ECO:0000313" key="1">
    <source>
        <dbReference type="EMBL" id="BAU49104.1"/>
    </source>
</evidence>
<gene>
    <name evidence="1" type="ORF">SVA_2556</name>
</gene>
<dbReference type="KEGG" id="sva:SVA_2556"/>
<reference evidence="1 2" key="1">
    <citation type="submission" date="2015-08" db="EMBL/GenBank/DDBJ databases">
        <title>Complete genome sequence of Sulfurifustis variabilis.</title>
        <authorList>
            <person name="Miura A."/>
            <person name="Kojima H."/>
            <person name="Fukui M."/>
        </authorList>
    </citation>
    <scope>NUCLEOTIDE SEQUENCE [LARGE SCALE GENOMIC DNA]</scope>
    <source>
        <strain evidence="2">skN76</strain>
    </source>
</reference>
<keyword evidence="2" id="KW-1185">Reference proteome</keyword>
<dbReference type="Proteomes" id="UP000218899">
    <property type="component" value="Chromosome"/>
</dbReference>
<dbReference type="RefSeq" id="WP_096461554.1">
    <property type="nucleotide sequence ID" value="NZ_AP014936.1"/>
</dbReference>
<proteinExistence type="predicted"/>
<dbReference type="AlphaFoldDB" id="A0A1B4VAZ5"/>
<sequence>MGSLLLTHDGLTRRLVGNPTDPASVQNARAVFEHLLSRNYAAFEKMAGRKRGRFVCAFNPAAEYLVMQAPPAFP</sequence>
<organism evidence="1 2">
    <name type="scientific">Sulfurifustis variabilis</name>
    <dbReference type="NCBI Taxonomy" id="1675686"/>
    <lineage>
        <taxon>Bacteria</taxon>
        <taxon>Pseudomonadati</taxon>
        <taxon>Pseudomonadota</taxon>
        <taxon>Gammaproteobacteria</taxon>
        <taxon>Acidiferrobacterales</taxon>
        <taxon>Acidiferrobacteraceae</taxon>
        <taxon>Sulfurifustis</taxon>
    </lineage>
</organism>